<proteinExistence type="predicted"/>
<dbReference type="RefSeq" id="WP_354551955.1">
    <property type="nucleotide sequence ID" value="NZ_JBEPSD010000003.1"/>
</dbReference>
<protein>
    <submittedName>
        <fullName evidence="1">Prophage regulatory protein</fullName>
    </submittedName>
</protein>
<organism evidence="1 2">
    <name type="scientific">Rhodanobacter soli</name>
    <dbReference type="NCBI Taxonomy" id="590609"/>
    <lineage>
        <taxon>Bacteria</taxon>
        <taxon>Pseudomonadati</taxon>
        <taxon>Pseudomonadota</taxon>
        <taxon>Gammaproteobacteria</taxon>
        <taxon>Lysobacterales</taxon>
        <taxon>Rhodanobacteraceae</taxon>
        <taxon>Rhodanobacter</taxon>
    </lineage>
</organism>
<accession>A0ABV2Q0Y2</accession>
<dbReference type="EMBL" id="JBEPSD010000003">
    <property type="protein sequence ID" value="MET4570620.1"/>
    <property type="molecule type" value="Genomic_DNA"/>
</dbReference>
<evidence type="ECO:0000313" key="2">
    <source>
        <dbReference type="Proteomes" id="UP001549251"/>
    </source>
</evidence>
<gene>
    <name evidence="1" type="ORF">ABIE04_002999</name>
</gene>
<reference evidence="1 2" key="1">
    <citation type="submission" date="2024-06" db="EMBL/GenBank/DDBJ databases">
        <title>Sorghum-associated microbial communities from plants grown in Nebraska, USA.</title>
        <authorList>
            <person name="Schachtman D."/>
        </authorList>
    </citation>
    <scope>NUCLEOTIDE SEQUENCE [LARGE SCALE GENOMIC DNA]</scope>
    <source>
        <strain evidence="1 2">1757</strain>
    </source>
</reference>
<keyword evidence="2" id="KW-1185">Reference proteome</keyword>
<evidence type="ECO:0000313" key="1">
    <source>
        <dbReference type="EMBL" id="MET4570620.1"/>
    </source>
</evidence>
<sequence>MSSEVVASRAYLRVSEIANNRRTRTPGIIPVSAATWWSWVKANKAPQPIRLSAGVTVWRAADVLAFAESLAGEAA</sequence>
<dbReference type="Proteomes" id="UP001549251">
    <property type="component" value="Unassembled WGS sequence"/>
</dbReference>
<name>A0ABV2Q0Y2_9GAMM</name>
<comment type="caution">
    <text evidence="1">The sequence shown here is derived from an EMBL/GenBank/DDBJ whole genome shotgun (WGS) entry which is preliminary data.</text>
</comment>